<keyword evidence="8" id="KW-1185">Reference proteome</keyword>
<keyword evidence="2 3" id="KW-0456">Lyase</keyword>
<dbReference type="STRING" id="648996.Theam_1035"/>
<accession>E8T2A7</accession>
<dbReference type="GO" id="GO:0004633">
    <property type="term" value="F:phosphopantothenoylcysteine decarboxylase activity"/>
    <property type="evidence" value="ECO:0007669"/>
    <property type="project" value="UniProtKB-UniRule"/>
</dbReference>
<keyword evidence="3 4" id="KW-0288">FMN</keyword>
<organism evidence="7 8">
    <name type="scientific">Thermovibrio ammonificans (strain DSM 15698 / JCM 12110 / HB-1)</name>
    <dbReference type="NCBI Taxonomy" id="648996"/>
    <lineage>
        <taxon>Bacteria</taxon>
        <taxon>Pseudomonadati</taxon>
        <taxon>Aquificota</taxon>
        <taxon>Aquificia</taxon>
        <taxon>Desulfurobacteriales</taxon>
        <taxon>Desulfurobacteriaceae</taxon>
        <taxon>Thermovibrio</taxon>
    </lineage>
</organism>
<dbReference type="GO" id="GO:0015941">
    <property type="term" value="P:pantothenate catabolic process"/>
    <property type="evidence" value="ECO:0007669"/>
    <property type="project" value="InterPro"/>
</dbReference>
<keyword evidence="3" id="KW-0511">Multifunctional enzyme</keyword>
<dbReference type="SUPFAM" id="SSF102645">
    <property type="entry name" value="CoaB-like"/>
    <property type="match status" value="1"/>
</dbReference>
<comment type="caution">
    <text evidence="3">Lacks conserved residue(s) required for the propagation of feature annotation.</text>
</comment>
<dbReference type="InterPro" id="IPR005252">
    <property type="entry name" value="CoaBC"/>
</dbReference>
<dbReference type="Gene3D" id="3.40.50.10300">
    <property type="entry name" value="CoaB-like"/>
    <property type="match status" value="1"/>
</dbReference>
<feature type="region of interest" description="Phosphopantothenoylcysteine decarboxylase" evidence="3">
    <location>
        <begin position="1"/>
        <end position="186"/>
    </location>
</feature>
<dbReference type="RefSeq" id="WP_013537788.1">
    <property type="nucleotide sequence ID" value="NC_014926.1"/>
</dbReference>
<comment type="catalytic activity">
    <reaction evidence="3 4">
        <text>(R)-4'-phosphopantothenate + L-cysteine + CTP = N-[(R)-4-phosphopantothenoyl]-L-cysteine + CMP + diphosphate + H(+)</text>
        <dbReference type="Rhea" id="RHEA:19397"/>
        <dbReference type="ChEBI" id="CHEBI:10986"/>
        <dbReference type="ChEBI" id="CHEBI:15378"/>
        <dbReference type="ChEBI" id="CHEBI:33019"/>
        <dbReference type="ChEBI" id="CHEBI:35235"/>
        <dbReference type="ChEBI" id="CHEBI:37563"/>
        <dbReference type="ChEBI" id="CHEBI:59458"/>
        <dbReference type="ChEBI" id="CHEBI:60377"/>
        <dbReference type="EC" id="6.3.2.5"/>
    </reaction>
</comment>
<feature type="binding site" evidence="3">
    <location>
        <position position="334"/>
    </location>
    <ligand>
        <name>CTP</name>
        <dbReference type="ChEBI" id="CHEBI:37563"/>
    </ligand>
</feature>
<feature type="domain" description="Flavoprotein" evidence="5">
    <location>
        <begin position="6"/>
        <end position="173"/>
    </location>
</feature>
<dbReference type="GO" id="GO:0010181">
    <property type="term" value="F:FMN binding"/>
    <property type="evidence" value="ECO:0007669"/>
    <property type="project" value="UniProtKB-UniRule"/>
</dbReference>
<dbReference type="InterPro" id="IPR036551">
    <property type="entry name" value="Flavin_trans-like"/>
</dbReference>
<keyword evidence="3" id="KW-0460">Magnesium</keyword>
<dbReference type="GO" id="GO:0071513">
    <property type="term" value="C:phosphopantothenoylcysteine decarboxylase complex"/>
    <property type="evidence" value="ECO:0007669"/>
    <property type="project" value="TreeGrafter"/>
</dbReference>
<dbReference type="GO" id="GO:0004632">
    <property type="term" value="F:phosphopantothenate--cysteine ligase activity"/>
    <property type="evidence" value="ECO:0007669"/>
    <property type="project" value="UniProtKB-UniRule"/>
</dbReference>
<dbReference type="PANTHER" id="PTHR14359">
    <property type="entry name" value="HOMO-OLIGOMERIC FLAVIN CONTAINING CYS DECARBOXYLASE FAMILY"/>
    <property type="match status" value="1"/>
</dbReference>
<dbReference type="GO" id="GO:0046872">
    <property type="term" value="F:metal ion binding"/>
    <property type="evidence" value="ECO:0007669"/>
    <property type="project" value="UniProtKB-KW"/>
</dbReference>
<dbReference type="Gene3D" id="3.40.50.1950">
    <property type="entry name" value="Flavin prenyltransferase-like"/>
    <property type="match status" value="1"/>
</dbReference>
<name>E8T2A7_THEA1</name>
<evidence type="ECO:0000256" key="3">
    <source>
        <dbReference type="HAMAP-Rule" id="MF_02225"/>
    </source>
</evidence>
<sequence>MIAKRKIVLGVTGSIAAYKAVELLRALQKKGAEVRVAQTPAACRFVSSLTFEAISGYPVYTEVVPESSPEIRHTTLSSWGELLVVAPATANTIAKIAHGIADTSVSELALCMGKGIVCPAMNVKMFENRVTQENLQKLKELGWEVVEPEEGYLACGEVGKGRLAATEEIVEAVEYWFTPKLLKGKKVVVTAGPTREYIDPVRFISNPSSGKMGYAVAKAAAAAGAEVTLISGPTCLKTPYRVKRVEVESVEEMREAALKAFKEADVYISAAAIGDYRPKERHSSKIKKGKGGLILELVRTPDILREVASLKREGQVVVGFAAETDNVIENAREKLFRKRLDAVVANSVRSGVFGSDSTRAFFITAKECRELQGSKEEVALKIVELTAKLLS</sequence>
<feature type="domain" description="DNA/pantothenate metabolism flavoprotein C-terminal" evidence="6">
    <location>
        <begin position="182"/>
        <end position="387"/>
    </location>
</feature>
<feature type="binding site" evidence="3">
    <location>
        <begin position="301"/>
        <end position="304"/>
    </location>
    <ligand>
        <name>CTP</name>
        <dbReference type="ChEBI" id="CHEBI:37563"/>
    </ligand>
</feature>
<dbReference type="InterPro" id="IPR003382">
    <property type="entry name" value="Flavoprotein"/>
</dbReference>
<feature type="active site" description="Proton donor" evidence="3">
    <location>
        <position position="155"/>
    </location>
</feature>
<keyword evidence="3 4" id="KW-0436">Ligase</keyword>
<dbReference type="NCBIfam" id="TIGR00521">
    <property type="entry name" value="coaBC_dfp"/>
    <property type="match status" value="1"/>
</dbReference>
<evidence type="ECO:0000256" key="4">
    <source>
        <dbReference type="RuleBase" id="RU364078"/>
    </source>
</evidence>
<evidence type="ECO:0000259" key="6">
    <source>
        <dbReference type="Pfam" id="PF04127"/>
    </source>
</evidence>
<dbReference type="EC" id="4.1.1.36" evidence="3"/>
<dbReference type="Pfam" id="PF04127">
    <property type="entry name" value="DFP"/>
    <property type="match status" value="1"/>
</dbReference>
<reference evidence="7" key="1">
    <citation type="submission" date="2011-01" db="EMBL/GenBank/DDBJ databases">
        <title>Complete sequence of chromosome of Thermovibrio ammonificans HB-1.</title>
        <authorList>
            <consortium name="US DOE Joint Genome Institute"/>
            <person name="Lucas S."/>
            <person name="Copeland A."/>
            <person name="Lapidus A."/>
            <person name="Cheng J.-F."/>
            <person name="Goodwin L."/>
            <person name="Pitluck S."/>
            <person name="Davenport K."/>
            <person name="Detter J.C."/>
            <person name="Han C."/>
            <person name="Tapia R."/>
            <person name="Land M."/>
            <person name="Hauser L."/>
            <person name="Kyrpides N."/>
            <person name="Ivanova N."/>
            <person name="Ovchinnikova G."/>
            <person name="Vetriani C."/>
            <person name="Woyke T."/>
        </authorList>
    </citation>
    <scope>NUCLEOTIDE SEQUENCE [LARGE SCALE GENOMIC DNA]</scope>
    <source>
        <strain evidence="7">HB-1</strain>
    </source>
</reference>
<evidence type="ECO:0000313" key="7">
    <source>
        <dbReference type="EMBL" id="ADU97002.1"/>
    </source>
</evidence>
<dbReference type="AlphaFoldDB" id="E8T2A7"/>
<keyword evidence="1 3" id="KW-0210">Decarboxylase</keyword>
<dbReference type="GO" id="GO:0015937">
    <property type="term" value="P:coenzyme A biosynthetic process"/>
    <property type="evidence" value="ECO:0007669"/>
    <property type="project" value="UniProtKB-UniRule"/>
</dbReference>
<feature type="binding site" evidence="3">
    <location>
        <position position="275"/>
    </location>
    <ligand>
        <name>CTP</name>
        <dbReference type="ChEBI" id="CHEBI:37563"/>
    </ligand>
</feature>
<comment type="cofactor">
    <cofactor evidence="3">
        <name>FMN</name>
        <dbReference type="ChEBI" id="CHEBI:58210"/>
    </cofactor>
    <text evidence="3">Binds 1 FMN per subunit.</text>
</comment>
<feature type="binding site" evidence="3">
    <location>
        <position position="285"/>
    </location>
    <ligand>
        <name>CTP</name>
        <dbReference type="ChEBI" id="CHEBI:37563"/>
    </ligand>
</feature>
<keyword evidence="3" id="KW-0479">Metal-binding</keyword>
<dbReference type="EMBL" id="CP002444">
    <property type="protein sequence ID" value="ADU97002.1"/>
    <property type="molecule type" value="Genomic_DNA"/>
</dbReference>
<dbReference type="PANTHER" id="PTHR14359:SF6">
    <property type="entry name" value="PHOSPHOPANTOTHENOYLCYSTEINE DECARBOXYLASE"/>
    <property type="match status" value="1"/>
</dbReference>
<comment type="similarity">
    <text evidence="3 4">In the C-terminal section; belongs to the PPC synthetase family.</text>
</comment>
<keyword evidence="3 4" id="KW-0285">Flavoprotein</keyword>
<dbReference type="HOGENOM" id="CLU_033319_0_1_0"/>
<feature type="binding site" evidence="3">
    <location>
        <position position="320"/>
    </location>
    <ligand>
        <name>CTP</name>
        <dbReference type="ChEBI" id="CHEBI:37563"/>
    </ligand>
</feature>
<protein>
    <recommendedName>
        <fullName evidence="3">Coenzyme A biosynthesis bifunctional protein CoaBC</fullName>
    </recommendedName>
    <alternativeName>
        <fullName evidence="3">DNA/pantothenate metabolism flavoprotein</fullName>
    </alternativeName>
    <alternativeName>
        <fullName evidence="3">Phosphopantothenoylcysteine synthetase/decarboxylase</fullName>
        <shortName evidence="3">PPCS-PPCDC</shortName>
    </alternativeName>
    <domain>
        <recommendedName>
            <fullName evidence="3">Phosphopantothenoylcysteine decarboxylase</fullName>
            <shortName evidence="3">PPC decarboxylase</shortName>
            <shortName evidence="3">PPC-DC</shortName>
            <ecNumber evidence="3">4.1.1.36</ecNumber>
        </recommendedName>
        <alternativeName>
            <fullName evidence="3">CoaC</fullName>
        </alternativeName>
    </domain>
    <domain>
        <recommendedName>
            <fullName evidence="3">Phosphopantothenate--cysteine ligase</fullName>
            <ecNumber evidence="3">6.3.2.5</ecNumber>
        </recommendedName>
        <alternativeName>
            <fullName evidence="3">CoaB</fullName>
        </alternativeName>
        <alternativeName>
            <fullName evidence="3">Phosphopantothenoylcysteine synthetase</fullName>
            <shortName evidence="3">PPC synthetase</shortName>
            <shortName evidence="3">PPC-S</shortName>
        </alternativeName>
    </domain>
</protein>
<dbReference type="eggNOG" id="COG0452">
    <property type="taxonomic scope" value="Bacteria"/>
</dbReference>
<dbReference type="InterPro" id="IPR035929">
    <property type="entry name" value="CoaB-like_sf"/>
</dbReference>
<dbReference type="Pfam" id="PF02441">
    <property type="entry name" value="Flavoprotein"/>
    <property type="match status" value="1"/>
</dbReference>
<comment type="cofactor">
    <cofactor evidence="3">
        <name>Mg(2+)</name>
        <dbReference type="ChEBI" id="CHEBI:18420"/>
    </cofactor>
</comment>
<feature type="region of interest" description="Phosphopantothenate--cysteine ligase" evidence="3">
    <location>
        <begin position="187"/>
        <end position="391"/>
    </location>
</feature>
<comment type="pathway">
    <text evidence="3 4">Cofactor biosynthesis; coenzyme A biosynthesis; CoA from (R)-pantothenate: step 3/5.</text>
</comment>
<evidence type="ECO:0000313" key="8">
    <source>
        <dbReference type="Proteomes" id="UP000006362"/>
    </source>
</evidence>
<comment type="function">
    <text evidence="4">Catalyzes two steps in the biosynthesis of coenzyme A. In the first step cysteine is conjugated to 4'-phosphopantothenate to form 4-phosphopantothenoylcysteine, in the latter compound is decarboxylated to form 4'-phosphopantotheine.</text>
</comment>
<evidence type="ECO:0000256" key="1">
    <source>
        <dbReference type="ARBA" id="ARBA00022793"/>
    </source>
</evidence>
<proteinExistence type="inferred from homology"/>
<dbReference type="SUPFAM" id="SSF52507">
    <property type="entry name" value="Homo-oligomeric flavin-containing Cys decarboxylases, HFCD"/>
    <property type="match status" value="1"/>
</dbReference>
<evidence type="ECO:0000256" key="2">
    <source>
        <dbReference type="ARBA" id="ARBA00023239"/>
    </source>
</evidence>
<comment type="pathway">
    <text evidence="3 4">Cofactor biosynthesis; coenzyme A biosynthesis; CoA from (R)-pantothenate: step 2/5.</text>
</comment>
<dbReference type="KEGG" id="tam:Theam_1035"/>
<feature type="binding site" evidence="3">
    <location>
        <position position="338"/>
    </location>
    <ligand>
        <name>CTP</name>
        <dbReference type="ChEBI" id="CHEBI:37563"/>
    </ligand>
</feature>
<dbReference type="EC" id="6.3.2.5" evidence="3"/>
<comment type="catalytic activity">
    <reaction evidence="3 4">
        <text>N-[(R)-4-phosphopantothenoyl]-L-cysteine + H(+) = (R)-4'-phosphopantetheine + CO2</text>
        <dbReference type="Rhea" id="RHEA:16793"/>
        <dbReference type="ChEBI" id="CHEBI:15378"/>
        <dbReference type="ChEBI" id="CHEBI:16526"/>
        <dbReference type="ChEBI" id="CHEBI:59458"/>
        <dbReference type="ChEBI" id="CHEBI:61723"/>
        <dbReference type="EC" id="4.1.1.36"/>
    </reaction>
</comment>
<dbReference type="OrthoDB" id="9802554at2"/>
<evidence type="ECO:0000259" key="5">
    <source>
        <dbReference type="Pfam" id="PF02441"/>
    </source>
</evidence>
<comment type="function">
    <text evidence="3">Catalyzes two sequential steps in the biosynthesis of coenzyme A. In the first step cysteine is conjugated to 4'-phosphopantothenate to form 4-phosphopantothenoylcysteine. In the second step the latter compound is decarboxylated to form 4'-phosphopantotheine.</text>
</comment>
<dbReference type="InterPro" id="IPR007085">
    <property type="entry name" value="DNA/pantothenate-metab_flavo_C"/>
</dbReference>
<dbReference type="Proteomes" id="UP000006362">
    <property type="component" value="Chromosome"/>
</dbReference>
<comment type="similarity">
    <text evidence="3 4">In the N-terminal section; belongs to the HFCD (homo-oligomeric flavin containing Cys decarboxylase) superfamily.</text>
</comment>
<dbReference type="UniPathway" id="UPA00241">
    <property type="reaction ID" value="UER00353"/>
</dbReference>
<dbReference type="HAMAP" id="MF_02225">
    <property type="entry name" value="CoaBC"/>
    <property type="match status" value="1"/>
</dbReference>
<gene>
    <name evidence="3" type="primary">coaBC</name>
    <name evidence="7" type="ordered locus">Theam_1035</name>
</gene>